<protein>
    <submittedName>
        <fullName evidence="1">11062_t:CDS:1</fullName>
    </submittedName>
</protein>
<evidence type="ECO:0000313" key="2">
    <source>
        <dbReference type="Proteomes" id="UP000789405"/>
    </source>
</evidence>
<dbReference type="Proteomes" id="UP000789405">
    <property type="component" value="Unassembled WGS sequence"/>
</dbReference>
<name>A0A9N9E2M1_9GLOM</name>
<accession>A0A9N9E2M1</accession>
<evidence type="ECO:0000313" key="1">
    <source>
        <dbReference type="EMBL" id="CAG8662351.1"/>
    </source>
</evidence>
<keyword evidence="2" id="KW-1185">Reference proteome</keyword>
<comment type="caution">
    <text evidence="1">The sequence shown here is derived from an EMBL/GenBank/DDBJ whole genome shotgun (WGS) entry which is preliminary data.</text>
</comment>
<proteinExistence type="predicted"/>
<reference evidence="1" key="1">
    <citation type="submission" date="2021-06" db="EMBL/GenBank/DDBJ databases">
        <authorList>
            <person name="Kallberg Y."/>
            <person name="Tangrot J."/>
            <person name="Rosling A."/>
        </authorList>
    </citation>
    <scope>NUCLEOTIDE SEQUENCE</scope>
    <source>
        <strain evidence="1">MA453B</strain>
    </source>
</reference>
<dbReference type="EMBL" id="CAJVPY010006410">
    <property type="protein sequence ID" value="CAG8662351.1"/>
    <property type="molecule type" value="Genomic_DNA"/>
</dbReference>
<dbReference type="OrthoDB" id="2357358at2759"/>
<dbReference type="AlphaFoldDB" id="A0A9N9E2M1"/>
<sequence length="70" mass="8085">MITKIIDQSPISRDAYRKKKINGEMSQQIPISILNITDISLIFIATNKSFHINDLEIEEEILKYISKTGY</sequence>
<gene>
    <name evidence="1" type="ORF">DERYTH_LOCUS10782</name>
</gene>
<organism evidence="1 2">
    <name type="scientific">Dentiscutata erythropus</name>
    <dbReference type="NCBI Taxonomy" id="1348616"/>
    <lineage>
        <taxon>Eukaryota</taxon>
        <taxon>Fungi</taxon>
        <taxon>Fungi incertae sedis</taxon>
        <taxon>Mucoromycota</taxon>
        <taxon>Glomeromycotina</taxon>
        <taxon>Glomeromycetes</taxon>
        <taxon>Diversisporales</taxon>
        <taxon>Gigasporaceae</taxon>
        <taxon>Dentiscutata</taxon>
    </lineage>
</organism>